<organism evidence="1 2">
    <name type="scientific">Trifolium medium</name>
    <dbReference type="NCBI Taxonomy" id="97028"/>
    <lineage>
        <taxon>Eukaryota</taxon>
        <taxon>Viridiplantae</taxon>
        <taxon>Streptophyta</taxon>
        <taxon>Embryophyta</taxon>
        <taxon>Tracheophyta</taxon>
        <taxon>Spermatophyta</taxon>
        <taxon>Magnoliopsida</taxon>
        <taxon>eudicotyledons</taxon>
        <taxon>Gunneridae</taxon>
        <taxon>Pentapetalae</taxon>
        <taxon>rosids</taxon>
        <taxon>fabids</taxon>
        <taxon>Fabales</taxon>
        <taxon>Fabaceae</taxon>
        <taxon>Papilionoideae</taxon>
        <taxon>50 kb inversion clade</taxon>
        <taxon>NPAAA clade</taxon>
        <taxon>Hologalegina</taxon>
        <taxon>IRL clade</taxon>
        <taxon>Trifolieae</taxon>
        <taxon>Trifolium</taxon>
    </lineage>
</organism>
<evidence type="ECO:0000313" key="1">
    <source>
        <dbReference type="EMBL" id="MCI01229.1"/>
    </source>
</evidence>
<comment type="caution">
    <text evidence="1">The sequence shown here is derived from an EMBL/GenBank/DDBJ whole genome shotgun (WGS) entry which is preliminary data.</text>
</comment>
<dbReference type="AlphaFoldDB" id="A0A392NQ24"/>
<evidence type="ECO:0000313" key="2">
    <source>
        <dbReference type="Proteomes" id="UP000265520"/>
    </source>
</evidence>
<sequence length="130" mass="13717">MSGHCNAQEVTQWTQILHSKFRGKECHDGFPKIIGRGDEDDVINIKQDVSQIGVTSVNEERVVGSAMLKSNGGDKVNKILVPAATATLRLASEGVDRAVVPALMVPPGHLSHGSSPSIHPGLLGVGPHIV</sequence>
<reference evidence="1 2" key="1">
    <citation type="journal article" date="2018" name="Front. Plant Sci.">
        <title>Red Clover (Trifolium pratense) and Zigzag Clover (T. medium) - A Picture of Genomic Similarities and Differences.</title>
        <authorList>
            <person name="Dluhosova J."/>
            <person name="Istvanek J."/>
            <person name="Nedelnik J."/>
            <person name="Repkova J."/>
        </authorList>
    </citation>
    <scope>NUCLEOTIDE SEQUENCE [LARGE SCALE GENOMIC DNA]</scope>
    <source>
        <strain evidence="2">cv. 10/8</strain>
        <tissue evidence="1">Leaf</tissue>
    </source>
</reference>
<keyword evidence="2" id="KW-1185">Reference proteome</keyword>
<accession>A0A392NQ24</accession>
<protein>
    <submittedName>
        <fullName evidence="1">Uncharacterized protein</fullName>
    </submittedName>
</protein>
<name>A0A392NQ24_9FABA</name>
<dbReference type="EMBL" id="LXQA010045588">
    <property type="protein sequence ID" value="MCI01229.1"/>
    <property type="molecule type" value="Genomic_DNA"/>
</dbReference>
<proteinExistence type="predicted"/>
<dbReference type="Proteomes" id="UP000265520">
    <property type="component" value="Unassembled WGS sequence"/>
</dbReference>